<evidence type="ECO:0000313" key="8">
    <source>
        <dbReference type="EMBL" id="AJZ75098.1"/>
    </source>
</evidence>
<dbReference type="STRING" id="1603555.SU86_000360"/>
<evidence type="ECO:0000256" key="3">
    <source>
        <dbReference type="ARBA" id="ARBA00022692"/>
    </source>
</evidence>
<dbReference type="PROSITE" id="PS50111">
    <property type="entry name" value="CHEMOTAXIS_TRANSDUC_2"/>
    <property type="match status" value="1"/>
</dbReference>
<evidence type="ECO:0000259" key="7">
    <source>
        <dbReference type="PROSITE" id="PS50111"/>
    </source>
</evidence>
<accession>A0A3G1AYX1</accession>
<evidence type="ECO:0000256" key="1">
    <source>
        <dbReference type="ARBA" id="ARBA00004651"/>
    </source>
</evidence>
<keyword evidence="9" id="KW-1185">Reference proteome</keyword>
<reference evidence="8 9" key="1">
    <citation type="journal article" date="2016" name="Sci. Rep.">
        <title>A novel ammonia-oxidizing archaeon from wastewater treatment plant: Its enrichment, physiological and genomic characteristics.</title>
        <authorList>
            <person name="Li Y."/>
            <person name="Ding K."/>
            <person name="Wen X."/>
            <person name="Zhang B."/>
            <person name="Shen B."/>
            <person name="Yang Y."/>
        </authorList>
    </citation>
    <scope>NUCLEOTIDE SEQUENCE [LARGE SCALE GENOMIC DNA]</scope>
    <source>
        <strain evidence="8 9">SAT1</strain>
    </source>
</reference>
<dbReference type="SUPFAM" id="SSF103190">
    <property type="entry name" value="Sensory domain-like"/>
    <property type="match status" value="1"/>
</dbReference>
<dbReference type="GO" id="GO:0006935">
    <property type="term" value="P:chemotaxis"/>
    <property type="evidence" value="ECO:0007669"/>
    <property type="project" value="InterPro"/>
</dbReference>
<dbReference type="SUPFAM" id="SSF58104">
    <property type="entry name" value="Methyl-accepting chemotaxis protein (MCP) signaling domain"/>
    <property type="match status" value="1"/>
</dbReference>
<organism evidence="8 9">
    <name type="scientific">Candidatus Nitrosotenuis cloacae</name>
    <dbReference type="NCBI Taxonomy" id="1603555"/>
    <lineage>
        <taxon>Archaea</taxon>
        <taxon>Nitrososphaerota</taxon>
        <taxon>Candidatus Nitrosotenuis</taxon>
    </lineage>
</organism>
<dbReference type="EMBL" id="CP011097">
    <property type="protein sequence ID" value="AJZ75098.1"/>
    <property type="molecule type" value="Genomic_DNA"/>
</dbReference>
<keyword evidence="3" id="KW-0812">Transmembrane</keyword>
<proteinExistence type="predicted"/>
<dbReference type="GeneID" id="24874828"/>
<gene>
    <name evidence="8" type="ORF">SU86_000360</name>
</gene>
<evidence type="ECO:0000313" key="9">
    <source>
        <dbReference type="Proteomes" id="UP000266745"/>
    </source>
</evidence>
<dbReference type="AlphaFoldDB" id="A0A3G1AYX1"/>
<dbReference type="Gene3D" id="1.10.287.950">
    <property type="entry name" value="Methyl-accepting chemotaxis protein"/>
    <property type="match status" value="1"/>
</dbReference>
<keyword evidence="6" id="KW-0807">Transducer</keyword>
<comment type="subcellular location">
    <subcellularLocation>
        <location evidence="1">Cell membrane</location>
        <topology evidence="1">Multi-pass membrane protein</topology>
    </subcellularLocation>
</comment>
<keyword evidence="4" id="KW-1133">Transmembrane helix</keyword>
<dbReference type="InterPro" id="IPR033479">
    <property type="entry name" value="dCache_1"/>
</dbReference>
<dbReference type="GO" id="GO:0007165">
    <property type="term" value="P:signal transduction"/>
    <property type="evidence" value="ECO:0007669"/>
    <property type="project" value="UniProtKB-KW"/>
</dbReference>
<evidence type="ECO:0000256" key="2">
    <source>
        <dbReference type="ARBA" id="ARBA00022475"/>
    </source>
</evidence>
<dbReference type="Gene3D" id="3.30.450.20">
    <property type="entry name" value="PAS domain"/>
    <property type="match status" value="1"/>
</dbReference>
<dbReference type="Pfam" id="PF00015">
    <property type="entry name" value="MCPsignal"/>
    <property type="match status" value="1"/>
</dbReference>
<dbReference type="PRINTS" id="PR00260">
    <property type="entry name" value="CHEMTRNSDUCR"/>
</dbReference>
<keyword evidence="2" id="KW-1003">Cell membrane</keyword>
<dbReference type="OrthoDB" id="8523at2157"/>
<dbReference type="InterPro" id="IPR004089">
    <property type="entry name" value="MCPsignal_dom"/>
</dbReference>
<evidence type="ECO:0000256" key="6">
    <source>
        <dbReference type="PROSITE-ProRule" id="PRU00284"/>
    </source>
</evidence>
<dbReference type="GO" id="GO:0005886">
    <property type="term" value="C:plasma membrane"/>
    <property type="evidence" value="ECO:0007669"/>
    <property type="project" value="UniProtKB-SubCell"/>
</dbReference>
<keyword evidence="5" id="KW-0472">Membrane</keyword>
<protein>
    <recommendedName>
        <fullName evidence="7">Methyl-accepting transducer domain-containing protein</fullName>
    </recommendedName>
</protein>
<sequence length="364" mass="40368">MSTTQTQQEKKFTLEEVVEFTDLIAEKLNVAIDKVNDVNHKTHVLSVNASIEAARAGTYGRPFGIVATNMSELSETTSKITDTMKNDTKEIIKVGNLIKTQSKEFRGSRLSNMALVNIDLIDRNLYERTADVRWWATDPSVVGALSSKTQDSYDFASKRLGVILQAYTVYYDLVIADVNGNIVANGNPEKFPSRGTNVSDSRWFVSAMNTKNSSQYGFESVHRSGLVSNNLCLIYSAAIRENGDSKGNIIGVLGVIFKWESLSQTVIEHTPISDDEKKNTRICIVDDSGLILADSEGKMLRESLDFDQKTSLFNEKQNHIFIEYLGLNCCIAHALSPGFEGYSTGWHSVIIQKLGTAKKAKLVK</sequence>
<dbReference type="Pfam" id="PF02743">
    <property type="entry name" value="dCache_1"/>
    <property type="match status" value="1"/>
</dbReference>
<name>A0A3G1AYX1_9ARCH</name>
<feature type="domain" description="Methyl-accepting transducer" evidence="7">
    <location>
        <begin position="1"/>
        <end position="86"/>
    </location>
</feature>
<dbReference type="InterPro" id="IPR004090">
    <property type="entry name" value="Chemotax_Me-accpt_rcpt"/>
</dbReference>
<dbReference type="RefSeq" id="WP_048187472.1">
    <property type="nucleotide sequence ID" value="NZ_CP011097.1"/>
</dbReference>
<dbReference type="InterPro" id="IPR029151">
    <property type="entry name" value="Sensor-like_sf"/>
</dbReference>
<dbReference type="KEGG" id="tah:SU86_000360"/>
<evidence type="ECO:0000256" key="5">
    <source>
        <dbReference type="ARBA" id="ARBA00023136"/>
    </source>
</evidence>
<dbReference type="GO" id="GO:0004888">
    <property type="term" value="F:transmembrane signaling receptor activity"/>
    <property type="evidence" value="ECO:0007669"/>
    <property type="project" value="InterPro"/>
</dbReference>
<dbReference type="Proteomes" id="UP000266745">
    <property type="component" value="Chromosome"/>
</dbReference>
<evidence type="ECO:0000256" key="4">
    <source>
        <dbReference type="ARBA" id="ARBA00022989"/>
    </source>
</evidence>